<dbReference type="EMBL" id="JBBXJM010000001">
    <property type="protein sequence ID" value="KAL1412779.1"/>
    <property type="molecule type" value="Genomic_DNA"/>
</dbReference>
<sequence>MSLLAGTVQPPLLTLLSTGSTPALSPVWHAHVGRGPHSLIEVVDDAVYPRETGNSSTHVPKHTQRGSVAGHVAHLQSPRIGDTYLQAGGSSSSKEARPLGVELAWLGLQIKPLGARGLSVEVGVVDARGREGAIRLSSWLEHPALRASATPPLLHLPLALPDDAARLTDWAEVCVHLAPLLALFRTLPSGAGDDEREAKKPRLASAAFAALPEGRLASVSYVRVYANCRVRRVWFARDGRRTLDAVAGDEWALVAAA</sequence>
<organism evidence="1 2">
    <name type="scientific">Vanrija albida</name>
    <dbReference type="NCBI Taxonomy" id="181172"/>
    <lineage>
        <taxon>Eukaryota</taxon>
        <taxon>Fungi</taxon>
        <taxon>Dikarya</taxon>
        <taxon>Basidiomycota</taxon>
        <taxon>Agaricomycotina</taxon>
        <taxon>Tremellomycetes</taxon>
        <taxon>Trichosporonales</taxon>
        <taxon>Trichosporonaceae</taxon>
        <taxon>Vanrija</taxon>
    </lineage>
</organism>
<accession>A0ABR3QDI4</accession>
<reference evidence="1 2" key="1">
    <citation type="submission" date="2023-08" db="EMBL/GenBank/DDBJ databases">
        <title>Annotated Genome Sequence of Vanrija albida AlHP1.</title>
        <authorList>
            <person name="Herzog R."/>
        </authorList>
    </citation>
    <scope>NUCLEOTIDE SEQUENCE [LARGE SCALE GENOMIC DNA]</scope>
    <source>
        <strain evidence="1 2">AlHP1</strain>
    </source>
</reference>
<evidence type="ECO:0008006" key="3">
    <source>
        <dbReference type="Google" id="ProtNLM"/>
    </source>
</evidence>
<keyword evidence="2" id="KW-1185">Reference proteome</keyword>
<proteinExistence type="predicted"/>
<dbReference type="GeneID" id="95981570"/>
<name>A0ABR3QDI4_9TREE</name>
<comment type="caution">
    <text evidence="1">The sequence shown here is derived from an EMBL/GenBank/DDBJ whole genome shotgun (WGS) entry which is preliminary data.</text>
</comment>
<dbReference type="RefSeq" id="XP_069212723.1">
    <property type="nucleotide sequence ID" value="XM_069349179.1"/>
</dbReference>
<evidence type="ECO:0000313" key="2">
    <source>
        <dbReference type="Proteomes" id="UP001565368"/>
    </source>
</evidence>
<evidence type="ECO:0000313" key="1">
    <source>
        <dbReference type="EMBL" id="KAL1412779.1"/>
    </source>
</evidence>
<dbReference type="Proteomes" id="UP001565368">
    <property type="component" value="Unassembled WGS sequence"/>
</dbReference>
<dbReference type="InterPro" id="IPR040441">
    <property type="entry name" value="CFA20/CFAP20DC"/>
</dbReference>
<dbReference type="PANTHER" id="PTHR12458">
    <property type="entry name" value="ORF PROTEIN"/>
    <property type="match status" value="1"/>
</dbReference>
<gene>
    <name evidence="1" type="ORF">Q8F55_000527</name>
</gene>
<protein>
    <recommendedName>
        <fullName evidence="3">CFA20 domain-containing protein</fullName>
    </recommendedName>
</protein>